<accession>A0A7V7KJA6</accession>
<dbReference type="Proteomes" id="UP000486760">
    <property type="component" value="Unassembled WGS sequence"/>
</dbReference>
<sequence>MTHILFLTDHLGGGGAPISILALANVLMARGCSVTILSLQDKVWHEPPEGADIHVLSFAYRGLWQKLRRYRLHARRLNVWLASQSRSFDLVVANSHYSHQVINRSCLADRAWLCIRTDPAADLMGSHRPRRLARLRHLYHGRKVLGISSGMLDSLRQLEIVPAQWRMIPNVIDAHAIQATMRVPVPYEDYIVYVGRLERRQKRYDRLFYAYKTSGVSQRLLVVGDGEIDEARALAVSLGISDRVIFLGKQANPYPYMHHARLLVLASDYEGFGRVIAESLVCGTPVVSTDCPSGPREILLGELAECLVPLDNGELLGRRMAELIEKPPVIRPAHYAAYTPEHIADQYLYLVNRDGEPPMAKE</sequence>
<dbReference type="Pfam" id="PF13692">
    <property type="entry name" value="Glyco_trans_1_4"/>
    <property type="match status" value="1"/>
</dbReference>
<proteinExistence type="predicted"/>
<dbReference type="EMBL" id="VTPY01000001">
    <property type="protein sequence ID" value="KAA0014614.1"/>
    <property type="molecule type" value="Genomic_DNA"/>
</dbReference>
<comment type="caution">
    <text evidence="2">The sequence shown here is derived from an EMBL/GenBank/DDBJ whole genome shotgun (WGS) entry which is preliminary data.</text>
</comment>
<dbReference type="GO" id="GO:0016757">
    <property type="term" value="F:glycosyltransferase activity"/>
    <property type="evidence" value="ECO:0007669"/>
    <property type="project" value="TreeGrafter"/>
</dbReference>
<dbReference type="AlphaFoldDB" id="A0A7V7KJA6"/>
<gene>
    <name evidence="2" type="ORF">F0A17_02940</name>
</gene>
<dbReference type="Pfam" id="PF13579">
    <property type="entry name" value="Glyco_trans_4_4"/>
    <property type="match status" value="1"/>
</dbReference>
<evidence type="ECO:0000313" key="2">
    <source>
        <dbReference type="EMBL" id="KAA0014614.1"/>
    </source>
</evidence>
<feature type="domain" description="Glycosyltransferase subfamily 4-like N-terminal" evidence="1">
    <location>
        <begin position="14"/>
        <end position="170"/>
    </location>
</feature>
<dbReference type="PANTHER" id="PTHR12526:SF638">
    <property type="entry name" value="SPORE COAT PROTEIN SA"/>
    <property type="match status" value="1"/>
</dbReference>
<dbReference type="RefSeq" id="WP_149326824.1">
    <property type="nucleotide sequence ID" value="NZ_VTPY01000001.1"/>
</dbReference>
<dbReference type="CDD" id="cd03811">
    <property type="entry name" value="GT4_GT28_WabH-like"/>
    <property type="match status" value="1"/>
</dbReference>
<keyword evidence="3" id="KW-1185">Reference proteome</keyword>
<evidence type="ECO:0000313" key="3">
    <source>
        <dbReference type="Proteomes" id="UP000486760"/>
    </source>
</evidence>
<dbReference type="PANTHER" id="PTHR12526">
    <property type="entry name" value="GLYCOSYLTRANSFERASE"/>
    <property type="match status" value="1"/>
</dbReference>
<evidence type="ECO:0000259" key="1">
    <source>
        <dbReference type="Pfam" id="PF13579"/>
    </source>
</evidence>
<dbReference type="InterPro" id="IPR028098">
    <property type="entry name" value="Glyco_trans_4-like_N"/>
</dbReference>
<protein>
    <submittedName>
        <fullName evidence="2">Glycosyltransferase</fullName>
    </submittedName>
</protein>
<keyword evidence="2" id="KW-0808">Transferase</keyword>
<name>A0A7V7KJA6_9GAMM</name>
<reference evidence="2 3" key="1">
    <citation type="submission" date="2019-08" db="EMBL/GenBank/DDBJ databases">
        <title>Bioinformatics analysis of the strain L3 and L5.</title>
        <authorList>
            <person name="Li X."/>
        </authorList>
    </citation>
    <scope>NUCLEOTIDE SEQUENCE [LARGE SCALE GENOMIC DNA]</scope>
    <source>
        <strain evidence="2 3">L5</strain>
    </source>
</reference>
<dbReference type="SUPFAM" id="SSF53756">
    <property type="entry name" value="UDP-Glycosyltransferase/glycogen phosphorylase"/>
    <property type="match status" value="1"/>
</dbReference>
<dbReference type="Gene3D" id="3.40.50.2000">
    <property type="entry name" value="Glycogen Phosphorylase B"/>
    <property type="match status" value="2"/>
</dbReference>
<organism evidence="2 3">
    <name type="scientific">Billgrantia pellis</name>
    <dbReference type="NCBI Taxonomy" id="2606936"/>
    <lineage>
        <taxon>Bacteria</taxon>
        <taxon>Pseudomonadati</taxon>
        <taxon>Pseudomonadota</taxon>
        <taxon>Gammaproteobacteria</taxon>
        <taxon>Oceanospirillales</taxon>
        <taxon>Halomonadaceae</taxon>
        <taxon>Billgrantia</taxon>
    </lineage>
</organism>